<evidence type="ECO:0000313" key="3">
    <source>
        <dbReference type="Proteomes" id="UP000002573"/>
    </source>
</evidence>
<dbReference type="RefSeq" id="WP_013142975.1">
    <property type="nucleotide sequence ID" value="NC_014205.1"/>
</dbReference>
<dbReference type="PANTHER" id="PTHR36536">
    <property type="entry name" value="UPF0111 PROTEIN HI_1603"/>
    <property type="match status" value="1"/>
</dbReference>
<proteinExistence type="inferred from homology"/>
<dbReference type="Proteomes" id="UP000002573">
    <property type="component" value="Chromosome"/>
</dbReference>
<evidence type="ECO:0000256" key="1">
    <source>
        <dbReference type="ARBA" id="ARBA00008591"/>
    </source>
</evidence>
<protein>
    <submittedName>
        <fullName evidence="2">Putitive phosphate transport regulator</fullName>
    </submittedName>
</protein>
<evidence type="ECO:0000313" key="2">
    <source>
        <dbReference type="EMBL" id="ADI31777.1"/>
    </source>
</evidence>
<dbReference type="Gene3D" id="1.20.58.220">
    <property type="entry name" value="Phosphate transport system protein phou homolog 2, domain 2"/>
    <property type="match status" value="1"/>
</dbReference>
<accession>D7DC80</accession>
<dbReference type="InterPro" id="IPR018445">
    <property type="entry name" value="Put_Phosphate_transp_reg"/>
</dbReference>
<dbReference type="KEGG" id="shc:Shell_0654"/>
<dbReference type="OrthoDB" id="145921at2157"/>
<dbReference type="EMBL" id="CP002051">
    <property type="protein sequence ID" value="ADI31777.1"/>
    <property type="molecule type" value="Genomic_DNA"/>
</dbReference>
<dbReference type="Pfam" id="PF01865">
    <property type="entry name" value="PhoU_div"/>
    <property type="match status" value="1"/>
</dbReference>
<dbReference type="HOGENOM" id="CLU_108788_0_0_2"/>
<dbReference type="eggNOG" id="arCOG02640">
    <property type="taxonomic scope" value="Archaea"/>
</dbReference>
<comment type="similarity">
    <text evidence="1">Belongs to the UPF0111 family.</text>
</comment>
<reference evidence="3" key="1">
    <citation type="submission" date="2010-05" db="EMBL/GenBank/DDBJ databases">
        <title>Complete sequence of Staphylothermus hellenicus DSM 12710.</title>
        <authorList>
            <consortium name="US DOE Joint Genome Institute"/>
            <person name="Lucas S."/>
            <person name="Copeland A."/>
            <person name="Lapidus A."/>
            <person name="Cheng J.-F."/>
            <person name="Bruce D."/>
            <person name="Goodwin L."/>
            <person name="Pitluck S."/>
            <person name="Davenport K."/>
            <person name="Detter J.C."/>
            <person name="Han C."/>
            <person name="Tapia R."/>
            <person name="Larimer F."/>
            <person name="Land M."/>
            <person name="Hauser L."/>
            <person name="Kyrpides N."/>
            <person name="Mikhailova N."/>
            <person name="Anderson I.J."/>
            <person name="Woyke T."/>
        </authorList>
    </citation>
    <scope>NUCLEOTIDE SEQUENCE [LARGE SCALE GENOMIC DNA]</scope>
    <source>
        <strain evidence="3">DSM 12710 / JCM 10830 / BK20S6-10-b1 / P8</strain>
    </source>
</reference>
<dbReference type="AlphaFoldDB" id="D7DC80"/>
<dbReference type="InterPro" id="IPR002727">
    <property type="entry name" value="DUF47"/>
</dbReference>
<keyword evidence="3" id="KW-1185">Reference proteome</keyword>
<sequence length="221" mass="25325">MTEWSWLGGRKLQNVIMKSLEHIKTVHLTVLKLDEFIDSLINDEIDQAAKIYNEIVSEERKADEIKREILNSLKGVFIHPLDREDLLRLILTADDIAAYVKAAGRRLMSLYDIGYKIPREILEIMKDISKKTVSASKSLLDSIMVLGTDSSKSIELTHNVEKYEEEIDEIRIKALEKIYTQCKKNLTMECILLRDVIEDLEAISDKCEDTSDVVRLIAISS</sequence>
<reference evidence="2 3" key="2">
    <citation type="journal article" date="2011" name="Stand. Genomic Sci.">
        <title>Complete genome sequence of Staphylothermus hellenicus P8.</title>
        <authorList>
            <person name="Anderson I."/>
            <person name="Wirth R."/>
            <person name="Lucas S."/>
            <person name="Copeland A."/>
            <person name="Lapidus A."/>
            <person name="Cheng J.F."/>
            <person name="Goodwin L."/>
            <person name="Pitluck S."/>
            <person name="Davenport K."/>
            <person name="Detter J.C."/>
            <person name="Han C."/>
            <person name="Tapia R."/>
            <person name="Land M."/>
            <person name="Hauser L."/>
            <person name="Pati A."/>
            <person name="Mikhailova N."/>
            <person name="Woyke T."/>
            <person name="Klenk H.P."/>
            <person name="Kyrpides N."/>
            <person name="Ivanova N."/>
        </authorList>
    </citation>
    <scope>NUCLEOTIDE SEQUENCE [LARGE SCALE GENOMIC DNA]</scope>
    <source>
        <strain evidence="3">DSM 12710 / JCM 10830 / BK20S6-10-b1 / P8</strain>
    </source>
</reference>
<dbReference type="GeneID" id="9233943"/>
<name>D7DC80_STAHD</name>
<dbReference type="PANTHER" id="PTHR36536:SF3">
    <property type="entry name" value="UPF0111 PROTEIN HI_1603"/>
    <property type="match status" value="1"/>
</dbReference>
<dbReference type="InterPro" id="IPR038078">
    <property type="entry name" value="PhoU-like_sf"/>
</dbReference>
<dbReference type="SUPFAM" id="SSF109755">
    <property type="entry name" value="PhoU-like"/>
    <property type="match status" value="1"/>
</dbReference>
<organism evidence="2 3">
    <name type="scientific">Staphylothermus hellenicus (strain DSM 12710 / JCM 10830 / BK20S6-10-b1 / P8)</name>
    <dbReference type="NCBI Taxonomy" id="591019"/>
    <lineage>
        <taxon>Archaea</taxon>
        <taxon>Thermoproteota</taxon>
        <taxon>Thermoprotei</taxon>
        <taxon>Desulfurococcales</taxon>
        <taxon>Desulfurococcaceae</taxon>
        <taxon>Staphylothermus</taxon>
    </lineage>
</organism>
<dbReference type="STRING" id="591019.Shell_0654"/>
<gene>
    <name evidence="2" type="ordered locus">Shell_0654</name>
</gene>